<keyword evidence="2" id="KW-0833">Ubl conjugation pathway</keyword>
<gene>
    <name evidence="4" type="ORF">OHK93_006746</name>
</gene>
<proteinExistence type="predicted"/>
<sequence length="280" mass="31110">MPYPRLLLPLTLPISSPPRQKPKTKQEDEEDDRRYNRSPSPRRRRRSPSPYSQRRRRSYSRSRSPPRRSKDAFSKKSTTGGGGFKWKDPNTTTANAEPSASGAEKKGLDRGYSSHYTHQPARPKSPSPERDDLASKFGTGYSARYNRPTTTTSTADGDAAAKFGTSTIATAADGAGDDDERRRRKREKKEQKAREGPTPVSGPMIVVNVNDRLGTKVAVPCLASDPIRLFKAQVAARVGRQPHEIMLKRQGERPFRDGLTLEDYGVSNGVQLDLEVDTGE</sequence>
<dbReference type="PANTHER" id="PTHR13042">
    <property type="entry name" value="UBIQUITIN-LIKE PROTEIN 5"/>
    <property type="match status" value="1"/>
</dbReference>
<dbReference type="Proteomes" id="UP001161017">
    <property type="component" value="Unassembled WGS sequence"/>
</dbReference>
<feature type="compositionally biased region" description="Low complexity" evidence="3">
    <location>
        <begin position="1"/>
        <end position="18"/>
    </location>
</feature>
<feature type="region of interest" description="Disordered" evidence="3">
    <location>
        <begin position="1"/>
        <end position="202"/>
    </location>
</feature>
<keyword evidence="5" id="KW-1185">Reference proteome</keyword>
<dbReference type="InterPro" id="IPR029071">
    <property type="entry name" value="Ubiquitin-like_domsf"/>
</dbReference>
<dbReference type="AlphaFoldDB" id="A0AA43QJ52"/>
<dbReference type="SUPFAM" id="SSF54236">
    <property type="entry name" value="Ubiquitin-like"/>
    <property type="match status" value="1"/>
</dbReference>
<feature type="compositionally biased region" description="Basic residues" evidence="3">
    <location>
        <begin position="40"/>
        <end position="67"/>
    </location>
</feature>
<accession>A0AA43QJ52</accession>
<dbReference type="EMBL" id="JAPUFD010000005">
    <property type="protein sequence ID" value="MDI1487476.1"/>
    <property type="molecule type" value="Genomic_DNA"/>
</dbReference>
<name>A0AA43QJ52_9LECA</name>
<evidence type="ECO:0000256" key="1">
    <source>
        <dbReference type="ARBA" id="ARBA00014108"/>
    </source>
</evidence>
<evidence type="ECO:0000313" key="5">
    <source>
        <dbReference type="Proteomes" id="UP001161017"/>
    </source>
</evidence>
<organism evidence="4 5">
    <name type="scientific">Ramalina farinacea</name>
    <dbReference type="NCBI Taxonomy" id="258253"/>
    <lineage>
        <taxon>Eukaryota</taxon>
        <taxon>Fungi</taxon>
        <taxon>Dikarya</taxon>
        <taxon>Ascomycota</taxon>
        <taxon>Pezizomycotina</taxon>
        <taxon>Lecanoromycetes</taxon>
        <taxon>OSLEUM clade</taxon>
        <taxon>Lecanoromycetidae</taxon>
        <taxon>Lecanorales</taxon>
        <taxon>Lecanorineae</taxon>
        <taxon>Ramalinaceae</taxon>
        <taxon>Ramalina</taxon>
    </lineage>
</organism>
<evidence type="ECO:0000313" key="4">
    <source>
        <dbReference type="EMBL" id="MDI1487476.1"/>
    </source>
</evidence>
<reference evidence="4" key="1">
    <citation type="journal article" date="2023" name="Genome Biol. Evol.">
        <title>First Whole Genome Sequence and Flow Cytometry Genome Size Data for the Lichen-Forming Fungus Ramalina farinacea (Ascomycota).</title>
        <authorList>
            <person name="Llewellyn T."/>
            <person name="Mian S."/>
            <person name="Hill R."/>
            <person name="Leitch I.J."/>
            <person name="Gaya E."/>
        </authorList>
    </citation>
    <scope>NUCLEOTIDE SEQUENCE</scope>
    <source>
        <strain evidence="4">LIQ254RAFAR</strain>
    </source>
</reference>
<feature type="compositionally biased region" description="Polar residues" evidence="3">
    <location>
        <begin position="89"/>
        <end position="98"/>
    </location>
</feature>
<feature type="compositionally biased region" description="Low complexity" evidence="3">
    <location>
        <begin position="149"/>
        <end position="161"/>
    </location>
</feature>
<evidence type="ECO:0000256" key="2">
    <source>
        <dbReference type="ARBA" id="ARBA00022786"/>
    </source>
</evidence>
<comment type="caution">
    <text evidence="4">The sequence shown here is derived from an EMBL/GenBank/DDBJ whole genome shotgun (WGS) entry which is preliminary data.</text>
</comment>
<dbReference type="Gene3D" id="3.10.20.90">
    <property type="entry name" value="Phosphatidylinositol 3-kinase Catalytic Subunit, Chain A, domain 1"/>
    <property type="match status" value="1"/>
</dbReference>
<dbReference type="InterPro" id="IPR039732">
    <property type="entry name" value="Hub1/Ubl5"/>
</dbReference>
<evidence type="ECO:0000256" key="3">
    <source>
        <dbReference type="SAM" id="MobiDB-lite"/>
    </source>
</evidence>
<protein>
    <recommendedName>
        <fullName evidence="1">Ubiquitin-like modifier HUB1</fullName>
    </recommendedName>
</protein>